<feature type="region of interest" description="Disordered" evidence="1">
    <location>
        <begin position="1"/>
        <end position="33"/>
    </location>
</feature>
<accession>A0A438HTJ5</accession>
<evidence type="ECO:0000313" key="3">
    <source>
        <dbReference type="Proteomes" id="UP000288805"/>
    </source>
</evidence>
<comment type="caution">
    <text evidence="2">The sequence shown here is derived from an EMBL/GenBank/DDBJ whole genome shotgun (WGS) entry which is preliminary data.</text>
</comment>
<proteinExistence type="predicted"/>
<dbReference type="EMBL" id="QGNW01000180">
    <property type="protein sequence ID" value="RVW87792.1"/>
    <property type="molecule type" value="Genomic_DNA"/>
</dbReference>
<reference evidence="2 3" key="1">
    <citation type="journal article" date="2018" name="PLoS Genet.">
        <title>Population sequencing reveals clonal diversity and ancestral inbreeding in the grapevine cultivar Chardonnay.</title>
        <authorList>
            <person name="Roach M.J."/>
            <person name="Johnson D.L."/>
            <person name="Bohlmann J."/>
            <person name="van Vuuren H.J."/>
            <person name="Jones S.J."/>
            <person name="Pretorius I.S."/>
            <person name="Schmidt S.A."/>
            <person name="Borneman A.R."/>
        </authorList>
    </citation>
    <scope>NUCLEOTIDE SEQUENCE [LARGE SCALE GENOMIC DNA]</scope>
    <source>
        <strain evidence="3">cv. Chardonnay</strain>
        <tissue evidence="2">Leaf</tissue>
    </source>
</reference>
<protein>
    <submittedName>
        <fullName evidence="2">Uncharacterized protein</fullName>
    </submittedName>
</protein>
<evidence type="ECO:0000256" key="1">
    <source>
        <dbReference type="SAM" id="MobiDB-lite"/>
    </source>
</evidence>
<dbReference type="Proteomes" id="UP000288805">
    <property type="component" value="Unassembled WGS sequence"/>
</dbReference>
<gene>
    <name evidence="2" type="ORF">CK203_043942</name>
</gene>
<sequence>MEDGLDPQRDFEQRGPELDIPPPPQSKGNHVGATFSEPMMIESSFTIGLSSQPSFTELPSQVPHAPNHAPWMDVSAQISSLGTHMEEFALVHDSRFYSMEEHLDQYQAGVTSRFDHFP</sequence>
<feature type="compositionally biased region" description="Basic and acidic residues" evidence="1">
    <location>
        <begin position="1"/>
        <end position="17"/>
    </location>
</feature>
<organism evidence="2 3">
    <name type="scientific">Vitis vinifera</name>
    <name type="common">Grape</name>
    <dbReference type="NCBI Taxonomy" id="29760"/>
    <lineage>
        <taxon>Eukaryota</taxon>
        <taxon>Viridiplantae</taxon>
        <taxon>Streptophyta</taxon>
        <taxon>Embryophyta</taxon>
        <taxon>Tracheophyta</taxon>
        <taxon>Spermatophyta</taxon>
        <taxon>Magnoliopsida</taxon>
        <taxon>eudicotyledons</taxon>
        <taxon>Gunneridae</taxon>
        <taxon>Pentapetalae</taxon>
        <taxon>rosids</taxon>
        <taxon>Vitales</taxon>
        <taxon>Vitaceae</taxon>
        <taxon>Viteae</taxon>
        <taxon>Vitis</taxon>
    </lineage>
</organism>
<dbReference type="AlphaFoldDB" id="A0A438HTJ5"/>
<name>A0A438HTJ5_VITVI</name>
<evidence type="ECO:0000313" key="2">
    <source>
        <dbReference type="EMBL" id="RVW87792.1"/>
    </source>
</evidence>